<dbReference type="RefSeq" id="WP_015919243.1">
    <property type="nucleotide sequence ID" value="NC_011978.1"/>
</dbReference>
<dbReference type="eggNOG" id="COG1433">
    <property type="taxonomic scope" value="Bacteria"/>
</dbReference>
<dbReference type="PANTHER" id="PTHR42983:SF1">
    <property type="entry name" value="IRON-MOLYBDENUM PROTEIN"/>
    <property type="match status" value="1"/>
</dbReference>
<evidence type="ECO:0000259" key="1">
    <source>
        <dbReference type="Pfam" id="PF02579"/>
    </source>
</evidence>
<keyword evidence="3" id="KW-1185">Reference proteome</keyword>
<accession>B9K7J1</accession>
<name>B9K7J1_THENN</name>
<dbReference type="HOGENOM" id="CLU_104194_2_2_0"/>
<feature type="domain" description="Dinitrogenase iron-molybdenum cofactor biosynthesis" evidence="1">
    <location>
        <begin position="14"/>
        <end position="104"/>
    </location>
</feature>
<dbReference type="InterPro" id="IPR033913">
    <property type="entry name" value="MTH1175_dom"/>
</dbReference>
<evidence type="ECO:0000313" key="2">
    <source>
        <dbReference type="EMBL" id="ACM22924.1"/>
    </source>
</evidence>
<dbReference type="PANTHER" id="PTHR42983">
    <property type="entry name" value="DINITROGENASE IRON-MOLYBDENUM COFACTOR PROTEIN-RELATED"/>
    <property type="match status" value="1"/>
</dbReference>
<dbReference type="Proteomes" id="UP000000445">
    <property type="component" value="Chromosome"/>
</dbReference>
<evidence type="ECO:0000313" key="3">
    <source>
        <dbReference type="Proteomes" id="UP000000445"/>
    </source>
</evidence>
<protein>
    <submittedName>
        <fullName evidence="2">Dinitrogenase iron-molybdenum cofactor biosynthesis protein</fullName>
    </submittedName>
</protein>
<dbReference type="AlphaFoldDB" id="B9K7J1"/>
<dbReference type="InterPro" id="IPR003731">
    <property type="entry name" value="Di-Nase_FeMo-co_biosynth"/>
</dbReference>
<dbReference type="KEGG" id="tna:CTN_0748"/>
<organism evidence="2 3">
    <name type="scientific">Thermotoga neapolitana (strain ATCC 49049 / DSM 4359 / NBRC 107923 / NS-E)</name>
    <dbReference type="NCBI Taxonomy" id="309803"/>
    <lineage>
        <taxon>Bacteria</taxon>
        <taxon>Thermotogati</taxon>
        <taxon>Thermotogota</taxon>
        <taxon>Thermotogae</taxon>
        <taxon>Thermotogales</taxon>
        <taxon>Thermotogaceae</taxon>
        <taxon>Thermotoga</taxon>
    </lineage>
</organism>
<dbReference type="CDD" id="cd00851">
    <property type="entry name" value="MTH1175"/>
    <property type="match status" value="1"/>
</dbReference>
<reference evidence="2 3" key="1">
    <citation type="journal article" date="2009" name="Biosci. Biotechnol. Biochem.">
        <title>WeGAS: a web-based microbial genome annotation system.</title>
        <authorList>
            <person name="Lee D."/>
            <person name="Seo H."/>
            <person name="Park C."/>
            <person name="Park K."/>
        </authorList>
    </citation>
    <scope>NUCLEOTIDE SEQUENCE [LARGE SCALE GENOMIC DNA]</scope>
    <source>
        <strain evidence="3">ATCC 49049 / DSM 4359 / NBRC 107923 / NS-E</strain>
    </source>
</reference>
<dbReference type="Pfam" id="PF02579">
    <property type="entry name" value="Nitro_FeMo-Co"/>
    <property type="match status" value="1"/>
</dbReference>
<dbReference type="EMBL" id="CP000916">
    <property type="protein sequence ID" value="ACM22924.1"/>
    <property type="molecule type" value="Genomic_DNA"/>
</dbReference>
<dbReference type="InterPro" id="IPR036105">
    <property type="entry name" value="DiNase_FeMo-co_biosyn_sf"/>
</dbReference>
<dbReference type="STRING" id="309803.CTN_0748"/>
<sequence length="122" mass="13585">MIIAIPVSENKGKDSPISEHFGRAPYFAFVKVENDKVLDISVEENPLAQDHIAGAVPNFVKEKGAELVIVRGIGKRAFSIFETLGIKVIRGASGTVEEVVNRYLAGQLRDLDYEVREKFHHH</sequence>
<gene>
    <name evidence="2" type="ordered locus">CTN_0748</name>
</gene>
<proteinExistence type="predicted"/>
<dbReference type="Gene3D" id="3.30.420.130">
    <property type="entry name" value="Dinitrogenase iron-molybdenum cofactor biosynthesis domain"/>
    <property type="match status" value="1"/>
</dbReference>
<dbReference type="SUPFAM" id="SSF53146">
    <property type="entry name" value="Nitrogenase accessory factor-like"/>
    <property type="match status" value="1"/>
</dbReference>